<feature type="region of interest" description="Disordered" evidence="1">
    <location>
        <begin position="1"/>
        <end position="26"/>
    </location>
</feature>
<sequence>MRGRPDGYTGNGTRPTRDATGTPGRVIPRPVNEYRRALRKCPDVTGSNLTVGLLMAEYADYFTGMDCFPAQKTLAGELGFTTSRQVRTCLRWLEAVGWLHDTGTTVESDGPHRGSKIYWLTVPDCPHRHDGSALPVVRD</sequence>
<accession>A0A1A9A7A3</accession>
<evidence type="ECO:0000256" key="1">
    <source>
        <dbReference type="SAM" id="MobiDB-lite"/>
    </source>
</evidence>
<dbReference type="AlphaFoldDB" id="A0A1A9A7A3"/>
<dbReference type="Proteomes" id="UP000199385">
    <property type="component" value="Chromosome I"/>
</dbReference>
<dbReference type="PATRIC" id="fig|261654.4.peg.5513"/>
<name>A0A1A9A7A3_9ACTN</name>
<proteinExistence type="predicted"/>
<evidence type="ECO:0008006" key="4">
    <source>
        <dbReference type="Google" id="ProtNLM"/>
    </source>
</evidence>
<keyword evidence="3" id="KW-1185">Reference proteome</keyword>
<protein>
    <recommendedName>
        <fullName evidence="4">Helix-turn-helix domain-containing protein</fullName>
    </recommendedName>
</protein>
<dbReference type="EMBL" id="LT594323">
    <property type="protein sequence ID" value="SBT51986.1"/>
    <property type="molecule type" value="Genomic_DNA"/>
</dbReference>
<organism evidence="2 3">
    <name type="scientific">Micromonospora auratinigra</name>
    <dbReference type="NCBI Taxonomy" id="261654"/>
    <lineage>
        <taxon>Bacteria</taxon>
        <taxon>Bacillati</taxon>
        <taxon>Actinomycetota</taxon>
        <taxon>Actinomycetes</taxon>
        <taxon>Micromonosporales</taxon>
        <taxon>Micromonosporaceae</taxon>
        <taxon>Micromonospora</taxon>
    </lineage>
</organism>
<evidence type="ECO:0000313" key="3">
    <source>
        <dbReference type="Proteomes" id="UP000199385"/>
    </source>
</evidence>
<reference evidence="3" key="1">
    <citation type="submission" date="2016-06" db="EMBL/GenBank/DDBJ databases">
        <authorList>
            <person name="Varghese N."/>
            <person name="Submissions Spin"/>
        </authorList>
    </citation>
    <scope>NUCLEOTIDE SEQUENCE [LARGE SCALE GENOMIC DNA]</scope>
    <source>
        <strain evidence="3">DSM 44815</strain>
    </source>
</reference>
<gene>
    <name evidence="2" type="ORF">GA0070611_5440</name>
</gene>
<evidence type="ECO:0000313" key="2">
    <source>
        <dbReference type="EMBL" id="SBT51986.1"/>
    </source>
</evidence>